<gene>
    <name evidence="1" type="ORF">SAMN05443999_106207</name>
</gene>
<dbReference type="RefSeq" id="WP_093036567.1">
    <property type="nucleotide sequence ID" value="NZ_FOAG01000006.1"/>
</dbReference>
<dbReference type="Proteomes" id="UP000199582">
    <property type="component" value="Unassembled WGS sequence"/>
</dbReference>
<evidence type="ECO:0000313" key="1">
    <source>
        <dbReference type="EMBL" id="SEL60655.1"/>
    </source>
</evidence>
<evidence type="ECO:0000313" key="2">
    <source>
        <dbReference type="Proteomes" id="UP000199582"/>
    </source>
</evidence>
<proteinExistence type="predicted"/>
<organism evidence="1 2">
    <name type="scientific">Roseovarius azorensis</name>
    <dbReference type="NCBI Taxonomy" id="1287727"/>
    <lineage>
        <taxon>Bacteria</taxon>
        <taxon>Pseudomonadati</taxon>
        <taxon>Pseudomonadota</taxon>
        <taxon>Alphaproteobacteria</taxon>
        <taxon>Rhodobacterales</taxon>
        <taxon>Roseobacteraceae</taxon>
        <taxon>Roseovarius</taxon>
    </lineage>
</organism>
<dbReference type="AlphaFoldDB" id="A0A1H7RKM8"/>
<reference evidence="1 2" key="1">
    <citation type="submission" date="2016-10" db="EMBL/GenBank/DDBJ databases">
        <authorList>
            <person name="de Groot N.N."/>
        </authorList>
    </citation>
    <scope>NUCLEOTIDE SEQUENCE [LARGE SCALE GENOMIC DNA]</scope>
    <source>
        <strain evidence="1 2">DSM 100674</strain>
    </source>
</reference>
<keyword evidence="2" id="KW-1185">Reference proteome</keyword>
<dbReference type="PROSITE" id="PS51257">
    <property type="entry name" value="PROKAR_LIPOPROTEIN"/>
    <property type="match status" value="1"/>
</dbReference>
<protein>
    <submittedName>
        <fullName evidence="1">Uncharacterized protein</fullName>
    </submittedName>
</protein>
<dbReference type="EMBL" id="FOAG01000006">
    <property type="protein sequence ID" value="SEL60655.1"/>
    <property type="molecule type" value="Genomic_DNA"/>
</dbReference>
<name>A0A1H7RKM8_9RHOB</name>
<sequence>MFAEMIRTCAASIAVLVSMACGGHAETEVPMPLSVDDLKQTYLDCERRALAGRIATDEIMPCSVVYEELKRRGFDGNWVKLWHWSQRALGQGQDA</sequence>
<accession>A0A1H7RKM8</accession>
<dbReference type="OrthoDB" id="8482240at2"/>